<dbReference type="GO" id="GO:0005886">
    <property type="term" value="C:plasma membrane"/>
    <property type="evidence" value="ECO:0007669"/>
    <property type="project" value="UniProtKB-SubCell"/>
</dbReference>
<evidence type="ECO:0000313" key="9">
    <source>
        <dbReference type="EMBL" id="SLN63146.1"/>
    </source>
</evidence>
<comment type="subcellular location">
    <subcellularLocation>
        <location evidence="1 7">Cell membrane</location>
        <topology evidence="1 7">Multi-pass membrane protein</topology>
    </subcellularLocation>
</comment>
<keyword evidence="4 7" id="KW-0812">Transmembrane</keyword>
<evidence type="ECO:0000256" key="7">
    <source>
        <dbReference type="RuleBase" id="RU363032"/>
    </source>
</evidence>
<dbReference type="GO" id="GO:0055085">
    <property type="term" value="P:transmembrane transport"/>
    <property type="evidence" value="ECO:0007669"/>
    <property type="project" value="InterPro"/>
</dbReference>
<dbReference type="PANTHER" id="PTHR43163:SF6">
    <property type="entry name" value="DIPEPTIDE TRANSPORT SYSTEM PERMEASE PROTEIN DPPB-RELATED"/>
    <property type="match status" value="1"/>
</dbReference>
<feature type="transmembrane region" description="Helical" evidence="7">
    <location>
        <begin position="169"/>
        <end position="188"/>
    </location>
</feature>
<dbReference type="Gene3D" id="1.10.3720.10">
    <property type="entry name" value="MetI-like"/>
    <property type="match status" value="1"/>
</dbReference>
<gene>
    <name evidence="9" type="primary">gsiC_2</name>
    <name evidence="9" type="ORF">AQS8620_02883</name>
</gene>
<dbReference type="EMBL" id="FWFS01000011">
    <property type="protein sequence ID" value="SLN63146.1"/>
    <property type="molecule type" value="Genomic_DNA"/>
</dbReference>
<keyword evidence="2 7" id="KW-0813">Transport</keyword>
<dbReference type="InterPro" id="IPR000515">
    <property type="entry name" value="MetI-like"/>
</dbReference>
<proteinExistence type="inferred from homology"/>
<dbReference type="InterPro" id="IPR045621">
    <property type="entry name" value="BPD_transp_1_N"/>
</dbReference>
<evidence type="ECO:0000259" key="8">
    <source>
        <dbReference type="PROSITE" id="PS50928"/>
    </source>
</evidence>
<keyword evidence="6 7" id="KW-0472">Membrane</keyword>
<evidence type="ECO:0000256" key="4">
    <source>
        <dbReference type="ARBA" id="ARBA00022692"/>
    </source>
</evidence>
<feature type="transmembrane region" description="Helical" evidence="7">
    <location>
        <begin position="99"/>
        <end position="122"/>
    </location>
</feature>
<reference evidence="9 10" key="1">
    <citation type="submission" date="2017-03" db="EMBL/GenBank/DDBJ databases">
        <authorList>
            <person name="Afonso C.L."/>
            <person name="Miller P.J."/>
            <person name="Scott M.A."/>
            <person name="Spackman E."/>
            <person name="Goraichik I."/>
            <person name="Dimitrov K.M."/>
            <person name="Suarez D.L."/>
            <person name="Swayne D.E."/>
        </authorList>
    </citation>
    <scope>NUCLEOTIDE SEQUENCE [LARGE SCALE GENOMIC DNA]</scope>
    <source>
        <strain evidence="9 10">CECT 8620</strain>
    </source>
</reference>
<dbReference type="Pfam" id="PF19300">
    <property type="entry name" value="BPD_transp_1_N"/>
    <property type="match status" value="1"/>
</dbReference>
<evidence type="ECO:0000313" key="10">
    <source>
        <dbReference type="Proteomes" id="UP000193862"/>
    </source>
</evidence>
<dbReference type="OrthoDB" id="9807402at2"/>
<feature type="transmembrane region" description="Helical" evidence="7">
    <location>
        <begin position="273"/>
        <end position="299"/>
    </location>
</feature>
<dbReference type="RefSeq" id="WP_085837693.1">
    <property type="nucleotide sequence ID" value="NZ_FWFS01000011.1"/>
</dbReference>
<evidence type="ECO:0000256" key="2">
    <source>
        <dbReference type="ARBA" id="ARBA00022448"/>
    </source>
</evidence>
<organism evidence="9 10">
    <name type="scientific">Aquimixticola soesokkakensis</name>
    <dbReference type="NCBI Taxonomy" id="1519096"/>
    <lineage>
        <taxon>Bacteria</taxon>
        <taxon>Pseudomonadati</taxon>
        <taxon>Pseudomonadota</taxon>
        <taxon>Alphaproteobacteria</taxon>
        <taxon>Rhodobacterales</taxon>
        <taxon>Paracoccaceae</taxon>
        <taxon>Aquimixticola</taxon>
    </lineage>
</organism>
<dbReference type="AlphaFoldDB" id="A0A1Y5TLP3"/>
<dbReference type="Proteomes" id="UP000193862">
    <property type="component" value="Unassembled WGS sequence"/>
</dbReference>
<evidence type="ECO:0000256" key="6">
    <source>
        <dbReference type="ARBA" id="ARBA00023136"/>
    </source>
</evidence>
<dbReference type="CDD" id="cd06261">
    <property type="entry name" value="TM_PBP2"/>
    <property type="match status" value="1"/>
</dbReference>
<keyword evidence="5 7" id="KW-1133">Transmembrane helix</keyword>
<feature type="transmembrane region" description="Helical" evidence="7">
    <location>
        <begin position="143"/>
        <end position="163"/>
    </location>
</feature>
<feature type="transmembrane region" description="Helical" evidence="7">
    <location>
        <begin position="12"/>
        <end position="31"/>
    </location>
</feature>
<accession>A0A1Y5TLP3</accession>
<dbReference type="InterPro" id="IPR035906">
    <property type="entry name" value="MetI-like_sf"/>
</dbReference>
<dbReference type="SUPFAM" id="SSF161098">
    <property type="entry name" value="MetI-like"/>
    <property type="match status" value="1"/>
</dbReference>
<comment type="similarity">
    <text evidence="7">Belongs to the binding-protein-dependent transport system permease family.</text>
</comment>
<dbReference type="PROSITE" id="PS50928">
    <property type="entry name" value="ABC_TM1"/>
    <property type="match status" value="1"/>
</dbReference>
<name>A0A1Y5TLP3_9RHOB</name>
<keyword evidence="10" id="KW-1185">Reference proteome</keyword>
<feature type="domain" description="ABC transmembrane type-1" evidence="8">
    <location>
        <begin position="95"/>
        <end position="292"/>
    </location>
</feature>
<dbReference type="Pfam" id="PF00528">
    <property type="entry name" value="BPD_transp_1"/>
    <property type="match status" value="1"/>
</dbReference>
<sequence length="305" mass="33249">MKRYILIRLLESLAAIFVITVLVFALTHMSGSPVDALLPQDATQEQIDALVSAWGLDQSLPRQYLSFLGNALQGDFGDSLKWRGYSAMGVVADRLPQTLYLGGIAVAISVVVALPLGVMAAMRKGGKLDKAAQLFSLFGQSIPQFWFAILLIWFFAVALQLLPTSGSGSWQHVILPAIAMAWFQIAALSRLTRSAMLEVLDAEYVKLARVKGVSETRVVWVHALRNAAVVPLTYFGVLAGSVLTGSVTIETVFSWPGLGWVAIEAIRARDFPVVQAVVVIFALIYIVCNFLVDILNAYIDPRVRA</sequence>
<evidence type="ECO:0000256" key="5">
    <source>
        <dbReference type="ARBA" id="ARBA00022989"/>
    </source>
</evidence>
<evidence type="ECO:0000256" key="3">
    <source>
        <dbReference type="ARBA" id="ARBA00022475"/>
    </source>
</evidence>
<keyword evidence="3" id="KW-1003">Cell membrane</keyword>
<evidence type="ECO:0000256" key="1">
    <source>
        <dbReference type="ARBA" id="ARBA00004651"/>
    </source>
</evidence>
<feature type="transmembrane region" description="Helical" evidence="7">
    <location>
        <begin position="232"/>
        <end position="253"/>
    </location>
</feature>
<protein>
    <submittedName>
        <fullName evidence="9">Glutathione transport system permease protein GsiC</fullName>
    </submittedName>
</protein>
<dbReference type="PANTHER" id="PTHR43163">
    <property type="entry name" value="DIPEPTIDE TRANSPORT SYSTEM PERMEASE PROTEIN DPPB-RELATED"/>
    <property type="match status" value="1"/>
</dbReference>